<dbReference type="Gene3D" id="3.60.15.10">
    <property type="entry name" value="Ribonuclease Z/Hydroxyacylglutathione hydrolase-like"/>
    <property type="match status" value="1"/>
</dbReference>
<dbReference type="PROSITE" id="PS50903">
    <property type="entry name" value="RUBREDOXIN_LIKE"/>
    <property type="match status" value="1"/>
</dbReference>
<protein>
    <submittedName>
        <fullName evidence="10">Flavoprotein</fullName>
    </submittedName>
</protein>
<dbReference type="SMART" id="SM00849">
    <property type="entry name" value="Lactamase_B"/>
    <property type="match status" value="1"/>
</dbReference>
<dbReference type="InterPro" id="IPR045761">
    <property type="entry name" value="ODP_dom"/>
</dbReference>
<evidence type="ECO:0000259" key="8">
    <source>
        <dbReference type="PROSITE" id="PS50902"/>
    </source>
</evidence>
<dbReference type="SMART" id="SM00903">
    <property type="entry name" value="Flavin_Reduct"/>
    <property type="match status" value="1"/>
</dbReference>
<dbReference type="InterPro" id="IPR008254">
    <property type="entry name" value="Flavodoxin/NO_synth"/>
</dbReference>
<evidence type="ECO:0000256" key="6">
    <source>
        <dbReference type="ARBA" id="ARBA00025633"/>
    </source>
</evidence>
<evidence type="ECO:0000256" key="5">
    <source>
        <dbReference type="ARBA" id="ARBA00022982"/>
    </source>
</evidence>
<evidence type="ECO:0000256" key="7">
    <source>
        <dbReference type="SAM" id="MobiDB-lite"/>
    </source>
</evidence>
<evidence type="ECO:0000259" key="9">
    <source>
        <dbReference type="PROSITE" id="PS50903"/>
    </source>
</evidence>
<dbReference type="AlphaFoldDB" id="A0A806JYN6"/>
<dbReference type="PANTHER" id="PTHR32145:SF20">
    <property type="entry name" value="FLAVOPROTEIN"/>
    <property type="match status" value="1"/>
</dbReference>
<dbReference type="InterPro" id="IPR012349">
    <property type="entry name" value="Split_barrel_FMN-bd"/>
</dbReference>
<dbReference type="InterPro" id="IPR002563">
    <property type="entry name" value="Flavin_Rdtase-like_dom"/>
</dbReference>
<comment type="similarity">
    <text evidence="3">In the N-terminal section; belongs to the zinc metallo-hydrolase group 3 family.</text>
</comment>
<dbReference type="PANTHER" id="PTHR32145">
    <property type="entry name" value="DIFLAVIN FLAVOPROTEIN A 2-RELATED"/>
    <property type="match status" value="1"/>
</dbReference>
<dbReference type="InterPro" id="IPR051285">
    <property type="entry name" value="NADH_oxidoreductase_modular"/>
</dbReference>
<comment type="cofactor">
    <cofactor evidence="1">
        <name>Fe cation</name>
        <dbReference type="ChEBI" id="CHEBI:24875"/>
    </cofactor>
</comment>
<dbReference type="Pfam" id="PF01613">
    <property type="entry name" value="Flavin_Reduct"/>
    <property type="match status" value="1"/>
</dbReference>
<organism evidence="10">
    <name type="scientific">uncultured bacterium contig00034</name>
    <dbReference type="NCBI Taxonomy" id="1181523"/>
    <lineage>
        <taxon>Bacteria</taxon>
        <taxon>environmental samples</taxon>
    </lineage>
</organism>
<dbReference type="InterPro" id="IPR001279">
    <property type="entry name" value="Metallo-B-lactamas"/>
</dbReference>
<evidence type="ECO:0000256" key="3">
    <source>
        <dbReference type="ARBA" id="ARBA00007121"/>
    </source>
</evidence>
<dbReference type="InterPro" id="IPR024934">
    <property type="entry name" value="Rubredoxin-like_dom"/>
</dbReference>
<evidence type="ECO:0000256" key="4">
    <source>
        <dbReference type="ARBA" id="ARBA00022448"/>
    </source>
</evidence>
<dbReference type="InterPro" id="IPR036866">
    <property type="entry name" value="RibonucZ/Hydroxyglut_hydro"/>
</dbReference>
<evidence type="ECO:0000256" key="1">
    <source>
        <dbReference type="ARBA" id="ARBA00001962"/>
    </source>
</evidence>
<name>A0A806JYN6_9BACT</name>
<dbReference type="InterPro" id="IPR048574">
    <property type="entry name" value="RUBY_RBDX"/>
</dbReference>
<dbReference type="SUPFAM" id="SSF50475">
    <property type="entry name" value="FMN-binding split barrel"/>
    <property type="match status" value="1"/>
</dbReference>
<dbReference type="Gene3D" id="2.30.110.10">
    <property type="entry name" value="Electron Transport, Fmn-binding Protein, Chain A"/>
    <property type="match status" value="1"/>
</dbReference>
<reference evidence="10" key="1">
    <citation type="submission" date="2012-03" db="EMBL/GenBank/DDBJ databases">
        <title>Functional metagenomics reveals considerable lignocellulase gene clusters in the gut microbiome of a wood-feeding higher termite.</title>
        <authorList>
            <person name="Liu N."/>
        </authorList>
    </citation>
    <scope>NUCLEOTIDE SEQUENCE</scope>
</reference>
<feature type="region of interest" description="Disordered" evidence="7">
    <location>
        <begin position="402"/>
        <end position="460"/>
    </location>
</feature>
<feature type="domain" description="Flavodoxin-like" evidence="8">
    <location>
        <begin position="256"/>
        <end position="395"/>
    </location>
</feature>
<dbReference type="SUPFAM" id="SSF56281">
    <property type="entry name" value="Metallo-hydrolase/oxidoreductase"/>
    <property type="match status" value="1"/>
</dbReference>
<evidence type="ECO:0000256" key="2">
    <source>
        <dbReference type="ARBA" id="ARBA00006098"/>
    </source>
</evidence>
<comment type="function">
    <text evidence="6">Mediates electron transfer from NADH to oxygen, reducing it to water. This modular protein has 3 redox cofactors, in other organisms the same activity requires 2 or 3 proteins.</text>
</comment>
<dbReference type="CDD" id="cd07709">
    <property type="entry name" value="flavodiiron_proteins_MBL-fold"/>
    <property type="match status" value="1"/>
</dbReference>
<comment type="similarity">
    <text evidence="2">In the C-terminal section; belongs to the flavodoxin reductase family.</text>
</comment>
<keyword evidence="4" id="KW-0813">Transport</keyword>
<dbReference type="GO" id="GO:0010181">
    <property type="term" value="F:FMN binding"/>
    <property type="evidence" value="ECO:0007669"/>
    <property type="project" value="InterPro"/>
</dbReference>
<accession>A0A806JYN6</accession>
<dbReference type="PROSITE" id="PS50902">
    <property type="entry name" value="FLAVODOXIN_LIKE"/>
    <property type="match status" value="1"/>
</dbReference>
<dbReference type="Gene3D" id="2.20.28.10">
    <property type="match status" value="1"/>
</dbReference>
<dbReference type="SUPFAM" id="SSF52218">
    <property type="entry name" value="Flavoproteins"/>
    <property type="match status" value="1"/>
</dbReference>
<dbReference type="Pfam" id="PF19583">
    <property type="entry name" value="ODP"/>
    <property type="match status" value="1"/>
</dbReference>
<proteinExistence type="inferred from homology"/>
<dbReference type="SUPFAM" id="SSF57802">
    <property type="entry name" value="Rubredoxin-like"/>
    <property type="match status" value="1"/>
</dbReference>
<dbReference type="Pfam" id="PF21349">
    <property type="entry name" value="RUBY_RBDX"/>
    <property type="match status" value="1"/>
</dbReference>
<evidence type="ECO:0000313" key="10">
    <source>
        <dbReference type="EMBL" id="AGS52141.1"/>
    </source>
</evidence>
<dbReference type="GO" id="GO:0016646">
    <property type="term" value="F:oxidoreductase activity, acting on the CH-NH group of donors, NAD or NADP as acceptor"/>
    <property type="evidence" value="ECO:0007669"/>
    <property type="project" value="UniProtKB-ARBA"/>
</dbReference>
<dbReference type="CDD" id="cd00350">
    <property type="entry name" value="rubredoxin_like"/>
    <property type="match status" value="1"/>
</dbReference>
<feature type="domain" description="Rubredoxin-like" evidence="9">
    <location>
        <begin position="629"/>
        <end position="665"/>
    </location>
</feature>
<dbReference type="Gene3D" id="3.40.50.360">
    <property type="match status" value="1"/>
</dbReference>
<dbReference type="GO" id="GO:0005506">
    <property type="term" value="F:iron ion binding"/>
    <property type="evidence" value="ECO:0007669"/>
    <property type="project" value="InterPro"/>
</dbReference>
<keyword evidence="5" id="KW-0249">Electron transport</keyword>
<dbReference type="EMBL" id="JQ844183">
    <property type="protein sequence ID" value="AGS52141.1"/>
    <property type="molecule type" value="Genomic_DNA"/>
</dbReference>
<dbReference type="InterPro" id="IPR029039">
    <property type="entry name" value="Flavoprotein-like_sf"/>
</dbReference>
<sequence length="666" mass="72716">MRFVKRVTDSLTWVGANDRRLAMFEGVYSVPRGVSYNSYLLTDGKTVLFDTVDKAVSRRFLENLAFALDGRALDYIVVQHMEPDHSAALEELTLRHPNARIVCNEKTLAFIGQFFDFDVRSRALVVKEGDTLDTGRRGLRFIMAPMVHWPEVMVTYDPVDKVLFSADAFGCFGALNGALFADEVDFGRDYMDEARRYYANIVGKYGAQVKALLGKAAELDVEMICPLHGFVWRKNLNDILAKYMLWSRYEPEERGVLIAYASVYGNTENAAELLAGRLRDGGVKTAMYDVSVTPASEIVAEAFRWSHLVFASTTYNAGVFVTMEALVNDLAAHNISNRTVAVIENGSWAPTSGGLIRGAFEKCKGIRFVGEPLTLKSSLKAAQLPELHALADALIATFPQPAPAARDEAPTAPAARSDTPTAPAARSDTPTAPAARSDTPTAPAARSDTPTAPAARSDTPRGMVDASVMFKLSYGLFVLTARDGERDNGCVVNTVGQVTASPLKISVTVNKANYTHDIIAKTGAFNVSVLSEGAPFDIFKRFGFESGRSADKFAGYPRTGRAANGVPYVTERTNAVIAAQVTESVDCGTHTLFIAEVTEAFTLSDEKSVTYQYYFDHIKPKPLPPKDDKKGFVCKICGYVYEGDELPADFVCPLCKHGAADFERMT</sequence>